<dbReference type="SMART" id="SM00382">
    <property type="entry name" value="AAA"/>
    <property type="match status" value="1"/>
</dbReference>
<keyword evidence="4 7" id="KW-0067">ATP-binding</keyword>
<dbReference type="EMBL" id="JBFAKC010000007">
    <property type="protein sequence ID" value="MEV0709347.1"/>
    <property type="molecule type" value="Genomic_DNA"/>
</dbReference>
<evidence type="ECO:0000256" key="3">
    <source>
        <dbReference type="ARBA" id="ARBA00022741"/>
    </source>
</evidence>
<keyword evidence="8" id="KW-1185">Reference proteome</keyword>
<keyword evidence="3" id="KW-0547">Nucleotide-binding</keyword>
<evidence type="ECO:0000256" key="5">
    <source>
        <dbReference type="SAM" id="MobiDB-lite"/>
    </source>
</evidence>
<evidence type="ECO:0000256" key="2">
    <source>
        <dbReference type="ARBA" id="ARBA00022448"/>
    </source>
</evidence>
<dbReference type="InterPro" id="IPR003593">
    <property type="entry name" value="AAA+_ATPase"/>
</dbReference>
<reference evidence="7 8" key="1">
    <citation type="submission" date="2024-06" db="EMBL/GenBank/DDBJ databases">
        <title>The Natural Products Discovery Center: Release of the First 8490 Sequenced Strains for Exploring Actinobacteria Biosynthetic Diversity.</title>
        <authorList>
            <person name="Kalkreuter E."/>
            <person name="Kautsar S.A."/>
            <person name="Yang D."/>
            <person name="Bader C.D."/>
            <person name="Teijaro C.N."/>
            <person name="Fluegel L."/>
            <person name="Davis C.M."/>
            <person name="Simpson J.R."/>
            <person name="Lauterbach L."/>
            <person name="Steele A.D."/>
            <person name="Gui C."/>
            <person name="Meng S."/>
            <person name="Li G."/>
            <person name="Viehrig K."/>
            <person name="Ye F."/>
            <person name="Su P."/>
            <person name="Kiefer A.F."/>
            <person name="Nichols A."/>
            <person name="Cepeda A.J."/>
            <person name="Yan W."/>
            <person name="Fan B."/>
            <person name="Jiang Y."/>
            <person name="Adhikari A."/>
            <person name="Zheng C.-J."/>
            <person name="Schuster L."/>
            <person name="Cowan T.M."/>
            <person name="Smanski M.J."/>
            <person name="Chevrette M.G."/>
            <person name="De Carvalho L.P.S."/>
            <person name="Shen B."/>
        </authorList>
    </citation>
    <scope>NUCLEOTIDE SEQUENCE [LARGE SCALE GENOMIC DNA]</scope>
    <source>
        <strain evidence="7 8">NPDC050403</strain>
    </source>
</reference>
<name>A0ABV3FVA0_9NOCA</name>
<dbReference type="InterPro" id="IPR027417">
    <property type="entry name" value="P-loop_NTPase"/>
</dbReference>
<comment type="similarity">
    <text evidence="1">Belongs to the ABC transporter superfamily.</text>
</comment>
<dbReference type="PROSITE" id="PS50893">
    <property type="entry name" value="ABC_TRANSPORTER_2"/>
    <property type="match status" value="1"/>
</dbReference>
<evidence type="ECO:0000256" key="4">
    <source>
        <dbReference type="ARBA" id="ARBA00022840"/>
    </source>
</evidence>
<evidence type="ECO:0000313" key="7">
    <source>
        <dbReference type="EMBL" id="MEV0709347.1"/>
    </source>
</evidence>
<evidence type="ECO:0000256" key="1">
    <source>
        <dbReference type="ARBA" id="ARBA00005417"/>
    </source>
</evidence>
<sequence length="322" mass="34696">MSDARAHRSAGSHRTSATTLAPTFSTPDEVPMVDQSRGHPLAAQSAEPGVRPVTEDEPVLNLAEVTFRRDGTQIIDGISLTVRVGEHWALLGPNGAGKSTLLGFCAAVTFPTTGTVDILGHRLGRVDLARLRHSIGHVNPRHPLRSPLTVREVVLTGITATIDTPMRWTPTADQSRRADAMIETVGLKGKSEATWNTLSQGERGRSLIARALISEPRLLLFDEPTTGLDVAAREQLLETIDTLDDTHPDVASILVTHHLEELPSTTTHALLIADGRTVAAGPAHATVTTENITTAFSHPVEVGYDRGRWSARARVSRLDVPH</sequence>
<dbReference type="RefSeq" id="WP_357784808.1">
    <property type="nucleotide sequence ID" value="NZ_JBFAKC010000007.1"/>
</dbReference>
<dbReference type="Gene3D" id="3.40.50.300">
    <property type="entry name" value="P-loop containing nucleotide triphosphate hydrolases"/>
    <property type="match status" value="1"/>
</dbReference>
<dbReference type="Proteomes" id="UP001551695">
    <property type="component" value="Unassembled WGS sequence"/>
</dbReference>
<dbReference type="InterPro" id="IPR003439">
    <property type="entry name" value="ABC_transporter-like_ATP-bd"/>
</dbReference>
<keyword evidence="2" id="KW-0813">Transport</keyword>
<feature type="region of interest" description="Disordered" evidence="5">
    <location>
        <begin position="1"/>
        <end position="53"/>
    </location>
</feature>
<dbReference type="PANTHER" id="PTHR42734">
    <property type="entry name" value="METAL TRANSPORT SYSTEM ATP-BINDING PROTEIN TM_0124-RELATED"/>
    <property type="match status" value="1"/>
</dbReference>
<organism evidence="7 8">
    <name type="scientific">Nocardia aurea</name>
    <dbReference type="NCBI Taxonomy" id="2144174"/>
    <lineage>
        <taxon>Bacteria</taxon>
        <taxon>Bacillati</taxon>
        <taxon>Actinomycetota</taxon>
        <taxon>Actinomycetes</taxon>
        <taxon>Mycobacteriales</taxon>
        <taxon>Nocardiaceae</taxon>
        <taxon>Nocardia</taxon>
    </lineage>
</organism>
<feature type="compositionally biased region" description="Polar residues" evidence="5">
    <location>
        <begin position="12"/>
        <end position="26"/>
    </location>
</feature>
<comment type="caution">
    <text evidence="7">The sequence shown here is derived from an EMBL/GenBank/DDBJ whole genome shotgun (WGS) entry which is preliminary data.</text>
</comment>
<dbReference type="SUPFAM" id="SSF52540">
    <property type="entry name" value="P-loop containing nucleoside triphosphate hydrolases"/>
    <property type="match status" value="1"/>
</dbReference>
<evidence type="ECO:0000313" key="8">
    <source>
        <dbReference type="Proteomes" id="UP001551695"/>
    </source>
</evidence>
<dbReference type="InterPro" id="IPR050153">
    <property type="entry name" value="Metal_Ion_Import_ABC"/>
</dbReference>
<dbReference type="GO" id="GO:0005524">
    <property type="term" value="F:ATP binding"/>
    <property type="evidence" value="ECO:0007669"/>
    <property type="project" value="UniProtKB-KW"/>
</dbReference>
<protein>
    <submittedName>
        <fullName evidence="7">ATP-binding cassette domain-containing protein</fullName>
    </submittedName>
</protein>
<evidence type="ECO:0000259" key="6">
    <source>
        <dbReference type="PROSITE" id="PS50893"/>
    </source>
</evidence>
<gene>
    <name evidence="7" type="ORF">AB0I48_17445</name>
</gene>
<proteinExistence type="inferred from homology"/>
<dbReference type="PANTHER" id="PTHR42734:SF5">
    <property type="entry name" value="IRON TRANSPORT SYSTEM ATP-BINDING PROTEIN HI_0361-RELATED"/>
    <property type="match status" value="1"/>
</dbReference>
<dbReference type="Pfam" id="PF00005">
    <property type="entry name" value="ABC_tran"/>
    <property type="match status" value="1"/>
</dbReference>
<feature type="domain" description="ABC transporter" evidence="6">
    <location>
        <begin position="60"/>
        <end position="299"/>
    </location>
</feature>
<accession>A0ABV3FVA0</accession>